<evidence type="ECO:0000256" key="9">
    <source>
        <dbReference type="ARBA" id="ARBA00022490"/>
    </source>
</evidence>
<accession>A0ABT9BGW8</accession>
<evidence type="ECO:0000256" key="2">
    <source>
        <dbReference type="ARBA" id="ARBA00001966"/>
    </source>
</evidence>
<dbReference type="InterPro" id="IPR011990">
    <property type="entry name" value="TPR-like_helical_dom_sf"/>
</dbReference>
<feature type="chain" id="PRO_5046509627" description="Oxygen sensor histidine kinase NreB" evidence="23">
    <location>
        <begin position="26"/>
        <end position="685"/>
    </location>
</feature>
<dbReference type="SUPFAM" id="SSF55874">
    <property type="entry name" value="ATPase domain of HSP90 chaperone/DNA topoisomerase II/histidine kinase"/>
    <property type="match status" value="1"/>
</dbReference>
<evidence type="ECO:0000256" key="15">
    <source>
        <dbReference type="ARBA" id="ARBA00023004"/>
    </source>
</evidence>
<dbReference type="RefSeq" id="WP_305008957.1">
    <property type="nucleotide sequence ID" value="NZ_JAUQSY010000021.1"/>
</dbReference>
<protein>
    <recommendedName>
        <fullName evidence="6">Oxygen sensor histidine kinase NreB</fullName>
        <ecNumber evidence="5">2.7.13.3</ecNumber>
    </recommendedName>
    <alternativeName>
        <fullName evidence="20">Nitrogen regulation protein B</fullName>
    </alternativeName>
</protein>
<proteinExistence type="predicted"/>
<evidence type="ECO:0000256" key="17">
    <source>
        <dbReference type="ARBA" id="ARBA00023014"/>
    </source>
</evidence>
<evidence type="ECO:0000256" key="8">
    <source>
        <dbReference type="ARBA" id="ARBA00022485"/>
    </source>
</evidence>
<keyword evidence="12" id="KW-0479">Metal-binding</keyword>
<dbReference type="CDD" id="cd16917">
    <property type="entry name" value="HATPase_UhpB-NarQ-NarX-like"/>
    <property type="match status" value="1"/>
</dbReference>
<keyword evidence="7" id="KW-1003">Cell membrane</keyword>
<keyword evidence="14 22" id="KW-1133">Transmembrane helix</keyword>
<comment type="subcellular location">
    <subcellularLocation>
        <location evidence="4">Cell membrane</location>
        <topology evidence="4">Multi-pass membrane protein</topology>
    </subcellularLocation>
    <subcellularLocation>
        <location evidence="3">Cytoplasm</location>
    </subcellularLocation>
</comment>
<keyword evidence="13" id="KW-0418">Kinase</keyword>
<keyword evidence="15" id="KW-0408">Iron</keyword>
<evidence type="ECO:0000256" key="20">
    <source>
        <dbReference type="ARBA" id="ARBA00030800"/>
    </source>
</evidence>
<keyword evidence="21" id="KW-0175">Coiled coil</keyword>
<evidence type="ECO:0000256" key="18">
    <source>
        <dbReference type="ARBA" id="ARBA00023136"/>
    </source>
</evidence>
<dbReference type="InterPro" id="IPR011712">
    <property type="entry name" value="Sig_transdc_His_kin_sub3_dim/P"/>
</dbReference>
<evidence type="ECO:0000256" key="7">
    <source>
        <dbReference type="ARBA" id="ARBA00022475"/>
    </source>
</evidence>
<dbReference type="Proteomes" id="UP001176429">
    <property type="component" value="Unassembled WGS sequence"/>
</dbReference>
<dbReference type="InterPro" id="IPR036890">
    <property type="entry name" value="HATPase_C_sf"/>
</dbReference>
<dbReference type="InterPro" id="IPR004358">
    <property type="entry name" value="Sig_transdc_His_kin-like_C"/>
</dbReference>
<evidence type="ECO:0000256" key="12">
    <source>
        <dbReference type="ARBA" id="ARBA00022723"/>
    </source>
</evidence>
<comment type="function">
    <text evidence="19">Member of the two-component regulatory system NreB/NreC involved in the control of dissimilatory nitrate/nitrite reduction in response to oxygen. NreB functions as a direct oxygen sensor histidine kinase which is autophosphorylated, in the absence of oxygen, probably at the conserved histidine residue, and transfers its phosphate group probably to a conserved aspartate residue of NreC. NreB/NreC activates the expression of the nitrate (narGHJI) and nitrite (nir) reductase operons, as well as the putative nitrate transporter gene narT.</text>
</comment>
<evidence type="ECO:0000256" key="21">
    <source>
        <dbReference type="SAM" id="Coils"/>
    </source>
</evidence>
<name>A0ABT9BGW8_9BACT</name>
<dbReference type="PANTHER" id="PTHR24421">
    <property type="entry name" value="NITRATE/NITRITE SENSOR PROTEIN NARX-RELATED"/>
    <property type="match status" value="1"/>
</dbReference>
<feature type="signal peptide" evidence="23">
    <location>
        <begin position="1"/>
        <end position="25"/>
    </location>
</feature>
<dbReference type="InterPro" id="IPR005467">
    <property type="entry name" value="His_kinase_dom"/>
</dbReference>
<evidence type="ECO:0000259" key="24">
    <source>
        <dbReference type="PROSITE" id="PS50109"/>
    </source>
</evidence>
<dbReference type="Gene3D" id="1.25.40.10">
    <property type="entry name" value="Tetratricopeptide repeat domain"/>
    <property type="match status" value="2"/>
</dbReference>
<dbReference type="PROSITE" id="PS50109">
    <property type="entry name" value="HIS_KIN"/>
    <property type="match status" value="1"/>
</dbReference>
<evidence type="ECO:0000256" key="22">
    <source>
        <dbReference type="SAM" id="Phobius"/>
    </source>
</evidence>
<keyword evidence="26" id="KW-1185">Reference proteome</keyword>
<dbReference type="Gene3D" id="3.30.565.10">
    <property type="entry name" value="Histidine kinase-like ATPase, C-terminal domain"/>
    <property type="match status" value="1"/>
</dbReference>
<comment type="caution">
    <text evidence="25">The sequence shown here is derived from an EMBL/GenBank/DDBJ whole genome shotgun (WGS) entry which is preliminary data.</text>
</comment>
<dbReference type="EC" id="2.7.13.3" evidence="5"/>
<keyword evidence="17" id="KW-0411">Iron-sulfur</keyword>
<organism evidence="25 26">
    <name type="scientific">Hymenobacter aranciens</name>
    <dbReference type="NCBI Taxonomy" id="3063996"/>
    <lineage>
        <taxon>Bacteria</taxon>
        <taxon>Pseudomonadati</taxon>
        <taxon>Bacteroidota</taxon>
        <taxon>Cytophagia</taxon>
        <taxon>Cytophagales</taxon>
        <taxon>Hymenobacteraceae</taxon>
        <taxon>Hymenobacter</taxon>
    </lineage>
</organism>
<evidence type="ECO:0000256" key="1">
    <source>
        <dbReference type="ARBA" id="ARBA00000085"/>
    </source>
</evidence>
<keyword evidence="16" id="KW-0902">Two-component regulatory system</keyword>
<dbReference type="Pfam" id="PF07730">
    <property type="entry name" value="HisKA_3"/>
    <property type="match status" value="1"/>
</dbReference>
<keyword evidence="18 22" id="KW-0472">Membrane</keyword>
<evidence type="ECO:0000256" key="13">
    <source>
        <dbReference type="ARBA" id="ARBA00022777"/>
    </source>
</evidence>
<evidence type="ECO:0000256" key="19">
    <source>
        <dbReference type="ARBA" id="ARBA00024827"/>
    </source>
</evidence>
<comment type="catalytic activity">
    <reaction evidence="1">
        <text>ATP + protein L-histidine = ADP + protein N-phospho-L-histidine.</text>
        <dbReference type="EC" id="2.7.13.3"/>
    </reaction>
</comment>
<dbReference type="SMART" id="SM00387">
    <property type="entry name" value="HATPase_c"/>
    <property type="match status" value="1"/>
</dbReference>
<keyword evidence="10" id="KW-0808">Transferase</keyword>
<evidence type="ECO:0000256" key="5">
    <source>
        <dbReference type="ARBA" id="ARBA00012438"/>
    </source>
</evidence>
<gene>
    <name evidence="25" type="ORF">Q5H93_22455</name>
</gene>
<feature type="coiled-coil region" evidence="21">
    <location>
        <begin position="385"/>
        <end position="419"/>
    </location>
</feature>
<reference evidence="25" key="1">
    <citation type="submission" date="2023-07" db="EMBL/GenBank/DDBJ databases">
        <authorList>
            <person name="Kim M.K."/>
        </authorList>
    </citation>
    <scope>NUCLEOTIDE SEQUENCE</scope>
    <source>
        <strain evidence="25">ASUV-10-1</strain>
    </source>
</reference>
<evidence type="ECO:0000256" key="11">
    <source>
        <dbReference type="ARBA" id="ARBA00022692"/>
    </source>
</evidence>
<dbReference type="Pfam" id="PF02518">
    <property type="entry name" value="HATPase_c"/>
    <property type="match status" value="1"/>
</dbReference>
<dbReference type="InterPro" id="IPR050482">
    <property type="entry name" value="Sensor_HK_TwoCompSys"/>
</dbReference>
<dbReference type="InterPro" id="IPR019734">
    <property type="entry name" value="TPR_rpt"/>
</dbReference>
<dbReference type="Gene3D" id="1.20.5.1930">
    <property type="match status" value="1"/>
</dbReference>
<dbReference type="PRINTS" id="PR00344">
    <property type="entry name" value="BCTRLSENSOR"/>
</dbReference>
<evidence type="ECO:0000256" key="3">
    <source>
        <dbReference type="ARBA" id="ARBA00004496"/>
    </source>
</evidence>
<evidence type="ECO:0000256" key="10">
    <source>
        <dbReference type="ARBA" id="ARBA00022679"/>
    </source>
</evidence>
<keyword evidence="11 22" id="KW-0812">Transmembrane</keyword>
<sequence>MISTPLFVRCLAVVGLLLGGLTARAQTDMSPRLTDSLLTRVRNHPQADTVRVKLLNGVARSVIFRDPSKALPYLRQSQALARQISYHRGELVSVSIQAAAYQLRGDADSARILNRRVIRMARGPKDEKDIAKAYNNIGGTFMQQDRYDSAHYYLVRGLRMYEKLNDHLLAASALGNLSNISKLLGDYPQALEYAQAYQRQPAAVRQPTYDVTSMLLVGEAHDKMNHRPEARQAYEQALVLARKHGLKVQESDALVRLAALNKAVGRLAEAEVASRLVQDINRQMVKGDDARTFILADAGRQQQRQGHLKEARRLFERSLAAANEQGNLRGRQQAHELLGGLAAALGDYREAYRQRIRAGQVGDSLLNGTKARELALAQTQFDTERKDAQNRELRQQQQLQQAENRVLASQKEVQQAQLRTQEQTLRRRNFQLIASLVIAGLLLGLGYLLYARRRLRREVEFAQERQTLERLRASAVLDAEEAERRRIGADLHDGVGQMLSVVKLNVDALNEELQTALSPDQSRRFTDALDLVDESVREVRSISHNLLPNALIKRGLALAVREFLDTMQRSARRLRIRLETLGLDDTRLDPAVESALYRVIQELVQNIVKHAQATEMDLQLIRHPGELTLLVEDNGIGFDLATLGPEVGIGLRNIESRVSYLGGTLHVDSRPGRGTTVTATVPLPE</sequence>
<evidence type="ECO:0000256" key="6">
    <source>
        <dbReference type="ARBA" id="ARBA00017322"/>
    </source>
</evidence>
<dbReference type="PANTHER" id="PTHR24421:SF37">
    <property type="entry name" value="SENSOR HISTIDINE KINASE NARS"/>
    <property type="match status" value="1"/>
</dbReference>
<dbReference type="EMBL" id="JAUQSY010000021">
    <property type="protein sequence ID" value="MDO7877518.1"/>
    <property type="molecule type" value="Genomic_DNA"/>
</dbReference>
<feature type="transmembrane region" description="Helical" evidence="22">
    <location>
        <begin position="430"/>
        <end position="450"/>
    </location>
</feature>
<keyword evidence="8" id="KW-0004">4Fe-4S</keyword>
<evidence type="ECO:0000313" key="25">
    <source>
        <dbReference type="EMBL" id="MDO7877518.1"/>
    </source>
</evidence>
<dbReference type="Pfam" id="PF13424">
    <property type="entry name" value="TPR_12"/>
    <property type="match status" value="1"/>
</dbReference>
<evidence type="ECO:0000256" key="4">
    <source>
        <dbReference type="ARBA" id="ARBA00004651"/>
    </source>
</evidence>
<feature type="domain" description="Histidine kinase" evidence="24">
    <location>
        <begin position="490"/>
        <end position="685"/>
    </location>
</feature>
<comment type="cofactor">
    <cofactor evidence="2">
        <name>[4Fe-4S] cluster</name>
        <dbReference type="ChEBI" id="CHEBI:49883"/>
    </cofactor>
</comment>
<dbReference type="SUPFAM" id="SSF48452">
    <property type="entry name" value="TPR-like"/>
    <property type="match status" value="1"/>
</dbReference>
<evidence type="ECO:0000256" key="16">
    <source>
        <dbReference type="ARBA" id="ARBA00023012"/>
    </source>
</evidence>
<dbReference type="InterPro" id="IPR003594">
    <property type="entry name" value="HATPase_dom"/>
</dbReference>
<keyword evidence="9" id="KW-0963">Cytoplasm</keyword>
<dbReference type="SMART" id="SM00028">
    <property type="entry name" value="TPR"/>
    <property type="match status" value="5"/>
</dbReference>
<keyword evidence="23" id="KW-0732">Signal</keyword>
<evidence type="ECO:0000256" key="14">
    <source>
        <dbReference type="ARBA" id="ARBA00022989"/>
    </source>
</evidence>
<evidence type="ECO:0000313" key="26">
    <source>
        <dbReference type="Proteomes" id="UP001176429"/>
    </source>
</evidence>
<evidence type="ECO:0000256" key="23">
    <source>
        <dbReference type="SAM" id="SignalP"/>
    </source>
</evidence>